<evidence type="ECO:0000259" key="11">
    <source>
        <dbReference type="PROSITE" id="PS51671"/>
    </source>
</evidence>
<dbReference type="GO" id="GO:0004664">
    <property type="term" value="F:prephenate dehydratase activity"/>
    <property type="evidence" value="ECO:0007669"/>
    <property type="project" value="UniProtKB-EC"/>
</dbReference>
<proteinExistence type="predicted"/>
<dbReference type="CDD" id="cd04905">
    <property type="entry name" value="ACT_CM-PDT"/>
    <property type="match status" value="1"/>
</dbReference>
<organism evidence="12 13">
    <name type="scientific">Corynebacterium lizhenjunii</name>
    <dbReference type="NCBI Taxonomy" id="2709394"/>
    <lineage>
        <taxon>Bacteria</taxon>
        <taxon>Bacillati</taxon>
        <taxon>Actinomycetota</taxon>
        <taxon>Actinomycetes</taxon>
        <taxon>Mycobacteriales</taxon>
        <taxon>Corynebacteriaceae</taxon>
        <taxon>Corynebacterium</taxon>
    </lineage>
</organism>
<dbReference type="CDD" id="cd13632">
    <property type="entry name" value="PBP2_Aa-PDT_like"/>
    <property type="match status" value="1"/>
</dbReference>
<sequence length="306" mass="32550">MQKTVAYLGPQGTFTEAALLRFELGDITGLPVASPSHALAAVRAGQADLAVVAIENSVDGAVTATFDALVEGGPTQRVQVYQEVHLDVAFAIMTRPGADLARVRTLATHPVAYQQIRGWVEEHLPGTEFIAAPSNAAAAEMVAAGRADCAAAPERAAQLNGLQVHARGVADNAHAQTRFILVGPPGVPTPRTGNDTTSVVFTLPNEPGSLVGALQEFAHRGVDMKRIESRPTRREFGAYRFYADLVGHIDDAPVAEALRALWLRAEELVFVGSWPSASELGTAPRDLGRLRAADDWLARVRDGHCA</sequence>
<dbReference type="UniPathway" id="UPA00121">
    <property type="reaction ID" value="UER00345"/>
</dbReference>
<evidence type="ECO:0000313" key="12">
    <source>
        <dbReference type="EMBL" id="QPK79031.1"/>
    </source>
</evidence>
<keyword evidence="7 12" id="KW-0456">Lyase</keyword>
<evidence type="ECO:0000256" key="3">
    <source>
        <dbReference type="ARBA" id="ARBA00021872"/>
    </source>
</evidence>
<dbReference type="AlphaFoldDB" id="A0A7T0KEV0"/>
<name>A0A7T0KEV0_9CORY</name>
<dbReference type="PROSITE" id="PS51171">
    <property type="entry name" value="PREPHENATE_DEHYDR_3"/>
    <property type="match status" value="1"/>
</dbReference>
<dbReference type="Gene3D" id="3.30.70.260">
    <property type="match status" value="1"/>
</dbReference>
<evidence type="ECO:0000256" key="1">
    <source>
        <dbReference type="ARBA" id="ARBA00004741"/>
    </source>
</evidence>
<dbReference type="PIRSF" id="PIRSF001500">
    <property type="entry name" value="Chor_mut_pdt_Ppr"/>
    <property type="match status" value="1"/>
</dbReference>
<dbReference type="PANTHER" id="PTHR21022">
    <property type="entry name" value="PREPHENATE DEHYDRATASE P PROTEIN"/>
    <property type="match status" value="1"/>
</dbReference>
<dbReference type="NCBIfam" id="NF008865">
    <property type="entry name" value="PRK11898.1"/>
    <property type="match status" value="1"/>
</dbReference>
<evidence type="ECO:0000256" key="7">
    <source>
        <dbReference type="ARBA" id="ARBA00023239"/>
    </source>
</evidence>
<comment type="pathway">
    <text evidence="1">Amino-acid biosynthesis; L-phenylalanine biosynthesis; phenylpyruvate from prephenate: step 1/1.</text>
</comment>
<dbReference type="PROSITE" id="PS51671">
    <property type="entry name" value="ACT"/>
    <property type="match status" value="1"/>
</dbReference>
<evidence type="ECO:0000256" key="8">
    <source>
        <dbReference type="ARBA" id="ARBA00047848"/>
    </source>
</evidence>
<evidence type="ECO:0000259" key="10">
    <source>
        <dbReference type="PROSITE" id="PS51171"/>
    </source>
</evidence>
<keyword evidence="13" id="KW-1185">Reference proteome</keyword>
<feature type="site" description="Essential for prephenate dehydratase activity" evidence="9">
    <location>
        <position position="177"/>
    </location>
</feature>
<dbReference type="EMBL" id="CP064954">
    <property type="protein sequence ID" value="QPK79031.1"/>
    <property type="molecule type" value="Genomic_DNA"/>
</dbReference>
<feature type="domain" description="ACT" evidence="11">
    <location>
        <begin position="198"/>
        <end position="273"/>
    </location>
</feature>
<evidence type="ECO:0000256" key="5">
    <source>
        <dbReference type="ARBA" id="ARBA00023141"/>
    </source>
</evidence>
<accession>A0A7T0KEV0</accession>
<dbReference type="SUPFAM" id="SSF55021">
    <property type="entry name" value="ACT-like"/>
    <property type="match status" value="1"/>
</dbReference>
<protein>
    <recommendedName>
        <fullName evidence="3">Prephenate dehydratase</fullName>
        <ecNumber evidence="2">4.2.1.51</ecNumber>
    </recommendedName>
</protein>
<dbReference type="SUPFAM" id="SSF53850">
    <property type="entry name" value="Periplasmic binding protein-like II"/>
    <property type="match status" value="1"/>
</dbReference>
<comment type="catalytic activity">
    <reaction evidence="8">
        <text>prephenate + H(+) = 3-phenylpyruvate + CO2 + H2O</text>
        <dbReference type="Rhea" id="RHEA:21648"/>
        <dbReference type="ChEBI" id="CHEBI:15377"/>
        <dbReference type="ChEBI" id="CHEBI:15378"/>
        <dbReference type="ChEBI" id="CHEBI:16526"/>
        <dbReference type="ChEBI" id="CHEBI:18005"/>
        <dbReference type="ChEBI" id="CHEBI:29934"/>
        <dbReference type="EC" id="4.2.1.51"/>
    </reaction>
</comment>
<dbReference type="Pfam" id="PF00800">
    <property type="entry name" value="PDT"/>
    <property type="match status" value="1"/>
</dbReference>
<dbReference type="InterPro" id="IPR045865">
    <property type="entry name" value="ACT-like_dom_sf"/>
</dbReference>
<evidence type="ECO:0000313" key="13">
    <source>
        <dbReference type="Proteomes" id="UP000594681"/>
    </source>
</evidence>
<dbReference type="FunFam" id="3.30.70.260:FF:000012">
    <property type="entry name" value="Prephenate dehydratase"/>
    <property type="match status" value="1"/>
</dbReference>
<dbReference type="KEGG" id="cliz:G7Y31_11115"/>
<dbReference type="Proteomes" id="UP000594681">
    <property type="component" value="Chromosome"/>
</dbReference>
<dbReference type="GO" id="GO:0009094">
    <property type="term" value="P:L-phenylalanine biosynthetic process"/>
    <property type="evidence" value="ECO:0007669"/>
    <property type="project" value="UniProtKB-UniPathway"/>
</dbReference>
<keyword evidence="5" id="KW-0057">Aromatic amino acid biosynthesis</keyword>
<dbReference type="Gene3D" id="3.40.190.10">
    <property type="entry name" value="Periplasmic binding protein-like II"/>
    <property type="match status" value="2"/>
</dbReference>
<evidence type="ECO:0000256" key="6">
    <source>
        <dbReference type="ARBA" id="ARBA00023222"/>
    </source>
</evidence>
<keyword evidence="4" id="KW-0028">Amino-acid biosynthesis</keyword>
<keyword evidence="6" id="KW-0584">Phenylalanine biosynthesis</keyword>
<dbReference type="PANTHER" id="PTHR21022:SF19">
    <property type="entry name" value="PREPHENATE DEHYDRATASE-RELATED"/>
    <property type="match status" value="1"/>
</dbReference>
<dbReference type="GO" id="GO:0005737">
    <property type="term" value="C:cytoplasm"/>
    <property type="evidence" value="ECO:0007669"/>
    <property type="project" value="TreeGrafter"/>
</dbReference>
<dbReference type="Pfam" id="PF01842">
    <property type="entry name" value="ACT"/>
    <property type="match status" value="1"/>
</dbReference>
<evidence type="ECO:0000256" key="9">
    <source>
        <dbReference type="PIRSR" id="PIRSR001500-2"/>
    </source>
</evidence>
<gene>
    <name evidence="12" type="primary">pheA</name>
    <name evidence="12" type="ORF">G7Y31_11115</name>
</gene>
<dbReference type="InterPro" id="IPR008242">
    <property type="entry name" value="Chor_mutase/pphenate_deHydtase"/>
</dbReference>
<reference evidence="12 13" key="1">
    <citation type="submission" date="2020-11" db="EMBL/GenBank/DDBJ databases">
        <title>Corynebacterium sp. ZJ-599.</title>
        <authorList>
            <person name="Zhou J."/>
        </authorList>
    </citation>
    <scope>NUCLEOTIDE SEQUENCE [LARGE SCALE GENOMIC DNA]</scope>
    <source>
        <strain evidence="12 13">ZJ-599</strain>
    </source>
</reference>
<dbReference type="RefSeq" id="WP_165010989.1">
    <property type="nucleotide sequence ID" value="NZ_CP064954.1"/>
</dbReference>
<dbReference type="EC" id="4.2.1.51" evidence="2"/>
<evidence type="ECO:0000256" key="4">
    <source>
        <dbReference type="ARBA" id="ARBA00022605"/>
    </source>
</evidence>
<dbReference type="InterPro" id="IPR001086">
    <property type="entry name" value="Preph_deHydtase"/>
</dbReference>
<dbReference type="InterPro" id="IPR002912">
    <property type="entry name" value="ACT_dom"/>
</dbReference>
<feature type="domain" description="Prephenate dehydratase" evidence="10">
    <location>
        <begin position="4"/>
        <end position="184"/>
    </location>
</feature>
<evidence type="ECO:0000256" key="2">
    <source>
        <dbReference type="ARBA" id="ARBA00013147"/>
    </source>
</evidence>